<dbReference type="PANTHER" id="PTHR48102:SF7">
    <property type="entry name" value="ATP-DEPENDENT CLP PROTEASE ATP-BINDING SUBUNIT CLPX-LIKE, MITOCHONDRIAL"/>
    <property type="match status" value="1"/>
</dbReference>
<dbReference type="Gene3D" id="3.40.50.300">
    <property type="entry name" value="P-loop containing nucleotide triphosphate hydrolases"/>
    <property type="match status" value="1"/>
</dbReference>
<dbReference type="RefSeq" id="WP_015397666.1">
    <property type="nucleotide sequence ID" value="NC_020300.1"/>
</dbReference>
<evidence type="ECO:0000313" key="3">
    <source>
        <dbReference type="Proteomes" id="UP000011729"/>
    </source>
</evidence>
<keyword evidence="2" id="KW-0645">Protease</keyword>
<evidence type="ECO:0000313" key="2">
    <source>
        <dbReference type="EMBL" id="AGF74157.1"/>
    </source>
</evidence>
<dbReference type="Proteomes" id="UP000011729">
    <property type="component" value="Chromosome"/>
</dbReference>
<dbReference type="SUPFAM" id="SSF52540">
    <property type="entry name" value="P-loop containing nucleoside triphosphate hydrolases"/>
    <property type="match status" value="1"/>
</dbReference>
<name>M1NXF7_BARAA</name>
<sequence length="294" mass="33136">MCDIHSLNEKFVEYGILDQKVRSSLLLTLNDHLPRFKPRCLLVSGPSGSGKTYLANILKHATAKTMVTIDAKDLSEVGYSGKDPISIFEKLLSATSGNIEEAENGIIHLDEFDKLASVSQFEKDVNGVGVQQSLLKPLDGFDIILQSLQKSRMNPSGSIILNTNNIIFIFTGSFKNQEIYSYSELISVGFLPELAYRIDFYLHLKQPSTMDLASKIDTDRVLEDAAEFAKKYGLEISFPKNFNYSLAKASSELDGNYRTLHFILKNTIYRKIVEMVVARHAYYNFKESDLELLH</sequence>
<reference evidence="2 3" key="1">
    <citation type="journal article" date="2013" name="PLoS Genet.">
        <title>A gene transfer agent and a dynamic repertoire of secretion systems hold the keys to the explosive radiation of the emerging pathogen Bartonella.</title>
        <authorList>
            <person name="Guy L."/>
            <person name="Nystedt B."/>
            <person name="Toft C."/>
            <person name="Zaremba-Niedzwiedzka K."/>
            <person name="Berglund E.C."/>
            <person name="Granberg F."/>
            <person name="Naslund K."/>
            <person name="Eriksson A.S."/>
            <person name="Andersson S.G."/>
        </authorList>
    </citation>
    <scope>NUCLEOTIDE SEQUENCE [LARGE SCALE GENOMIC DNA]</scope>
    <source>
        <strain evidence="2 3">Aust/NH1</strain>
    </source>
</reference>
<dbReference type="SMART" id="SM00382">
    <property type="entry name" value="AAA"/>
    <property type="match status" value="1"/>
</dbReference>
<dbReference type="OrthoDB" id="9256020at2"/>
<dbReference type="Pfam" id="PF07724">
    <property type="entry name" value="AAA_2"/>
    <property type="match status" value="1"/>
</dbReference>
<dbReference type="eggNOG" id="COG1219">
    <property type="taxonomic scope" value="Bacteria"/>
</dbReference>
<dbReference type="HOGENOM" id="CLU_945464_0_0_5"/>
<dbReference type="InterPro" id="IPR050052">
    <property type="entry name" value="ATP-dep_Clp_protease_ClpX"/>
</dbReference>
<dbReference type="InterPro" id="IPR027417">
    <property type="entry name" value="P-loop_NTPase"/>
</dbReference>
<feature type="domain" description="AAA+ ATPase" evidence="1">
    <location>
        <begin position="37"/>
        <end position="208"/>
    </location>
</feature>
<dbReference type="KEGG" id="baus:BAnh1_02740"/>
<dbReference type="InterPro" id="IPR003593">
    <property type="entry name" value="AAA+_ATPase"/>
</dbReference>
<dbReference type="InterPro" id="IPR003959">
    <property type="entry name" value="ATPase_AAA_core"/>
</dbReference>
<proteinExistence type="predicted"/>
<dbReference type="GO" id="GO:0016887">
    <property type="term" value="F:ATP hydrolysis activity"/>
    <property type="evidence" value="ECO:0007669"/>
    <property type="project" value="InterPro"/>
</dbReference>
<keyword evidence="3" id="KW-1185">Reference proteome</keyword>
<keyword evidence="2" id="KW-0378">Hydrolase</keyword>
<accession>M1NXF7</accession>
<dbReference type="GO" id="GO:0008233">
    <property type="term" value="F:peptidase activity"/>
    <property type="evidence" value="ECO:0007669"/>
    <property type="project" value="UniProtKB-KW"/>
</dbReference>
<keyword evidence="2" id="KW-0547">Nucleotide-binding</keyword>
<organism evidence="2 3">
    <name type="scientific">Bartonella australis (strain Aust/NH1)</name>
    <dbReference type="NCBI Taxonomy" id="1094489"/>
    <lineage>
        <taxon>Bacteria</taxon>
        <taxon>Pseudomonadati</taxon>
        <taxon>Pseudomonadota</taxon>
        <taxon>Alphaproteobacteria</taxon>
        <taxon>Hyphomicrobiales</taxon>
        <taxon>Bartonellaceae</taxon>
        <taxon>Bartonella</taxon>
    </lineage>
</organism>
<dbReference type="PANTHER" id="PTHR48102">
    <property type="entry name" value="ATP-DEPENDENT CLP PROTEASE ATP-BINDING SUBUNIT CLPX-LIKE, MITOCHONDRIAL-RELATED"/>
    <property type="match status" value="1"/>
</dbReference>
<evidence type="ECO:0000259" key="1">
    <source>
        <dbReference type="SMART" id="SM00382"/>
    </source>
</evidence>
<dbReference type="GO" id="GO:0005524">
    <property type="term" value="F:ATP binding"/>
    <property type="evidence" value="ECO:0007669"/>
    <property type="project" value="UniProtKB-KW"/>
</dbReference>
<gene>
    <name evidence="2" type="ordered locus">BAnh1_02740</name>
</gene>
<dbReference type="AlphaFoldDB" id="M1NXF7"/>
<dbReference type="STRING" id="1094489.BAnh1_02740"/>
<keyword evidence="2" id="KW-0067">ATP-binding</keyword>
<protein>
    <submittedName>
        <fullName evidence="2">ATP-dependent protease ATP-binding subunit ClpX</fullName>
    </submittedName>
</protein>
<dbReference type="GO" id="GO:0051603">
    <property type="term" value="P:proteolysis involved in protein catabolic process"/>
    <property type="evidence" value="ECO:0007669"/>
    <property type="project" value="TreeGrafter"/>
</dbReference>
<dbReference type="PATRIC" id="fig|1094489.3.peg.337"/>
<dbReference type="EMBL" id="CP003123">
    <property type="protein sequence ID" value="AGF74157.1"/>
    <property type="molecule type" value="Genomic_DNA"/>
</dbReference>